<dbReference type="STRING" id="699218.HMPREF0889_1510"/>
<name>D3LSY7_9FIRM</name>
<dbReference type="eggNOG" id="COG1541">
    <property type="taxonomic scope" value="Bacteria"/>
</dbReference>
<dbReference type="SUPFAM" id="SSF56801">
    <property type="entry name" value="Acetyl-CoA synthetase-like"/>
    <property type="match status" value="1"/>
</dbReference>
<evidence type="ECO:0000259" key="1">
    <source>
        <dbReference type="Pfam" id="PF04443"/>
    </source>
</evidence>
<comment type="caution">
    <text evidence="2">The sequence shown here is derived from an EMBL/GenBank/DDBJ whole genome shotgun (WGS) entry which is preliminary data.</text>
</comment>
<feature type="domain" description="Acyl-protein synthetase LuxE" evidence="1">
    <location>
        <begin position="9"/>
        <end position="353"/>
    </location>
</feature>
<dbReference type="AlphaFoldDB" id="D3LSY7"/>
<evidence type="ECO:0000313" key="3">
    <source>
        <dbReference type="Proteomes" id="UP000003242"/>
    </source>
</evidence>
<proteinExistence type="predicted"/>
<dbReference type="Gene3D" id="3.40.50.12780">
    <property type="entry name" value="N-terminal domain of ligase-like"/>
    <property type="match status" value="1"/>
</dbReference>
<dbReference type="RefSeq" id="WP_009381330.1">
    <property type="nucleotide sequence ID" value="NZ_ADGP01000005.1"/>
</dbReference>
<dbReference type="GO" id="GO:0047474">
    <property type="term" value="F:long-chain fatty acid--protein ligase activity"/>
    <property type="evidence" value="ECO:0007669"/>
    <property type="project" value="InterPro"/>
</dbReference>
<organism evidence="2 3">
    <name type="scientific">Megasphaera lornae</name>
    <dbReference type="NCBI Taxonomy" id="1000568"/>
    <lineage>
        <taxon>Bacteria</taxon>
        <taxon>Bacillati</taxon>
        <taxon>Bacillota</taxon>
        <taxon>Negativicutes</taxon>
        <taxon>Veillonellales</taxon>
        <taxon>Veillonellaceae</taxon>
        <taxon>Megasphaera</taxon>
    </lineage>
</organism>
<dbReference type="OrthoDB" id="182577at2"/>
<dbReference type="GO" id="GO:0008218">
    <property type="term" value="P:bioluminescence"/>
    <property type="evidence" value="ECO:0007669"/>
    <property type="project" value="InterPro"/>
</dbReference>
<sequence length="355" mass="39941">MITAYEHWLSLPPYGWTQAEKERRYIPYLQELTAYHRNRCAAYDRALQVQHYTKADTLAQLPFLPVSLFKKFDLKSIKETEIFKTVTSSGTSGQAVSRIPLNAANARAQQTVLSRIGQHFLGSQRLPMLIIDTPAVFADRNTFNARGAAILGFSLFAKKKYFALQEDLSLNQDILKHFADHPSQPFFIFGFTAMIWKYFYEAVKNASYTVDFSHAVLIHGGGWKKMLAQSVTAAAYKQALTRIFGITRIHNYYGMAEQTGCIYMECEYGHLHASIFSDILIRDPLDFSLCPVGKEGIVQVLTPLATAYVGHSILTEDLGVLLGTDDCPCGRKGNYFHIHGRIPQAELRGCSDVPH</sequence>
<accession>D3LSY7</accession>
<protein>
    <submittedName>
        <fullName evidence="2">Acyl-protein synthetase, LuxE</fullName>
    </submittedName>
</protein>
<evidence type="ECO:0000313" key="2">
    <source>
        <dbReference type="EMBL" id="EFD94771.1"/>
    </source>
</evidence>
<reference evidence="3" key="1">
    <citation type="submission" date="2009-12" db="EMBL/GenBank/DDBJ databases">
        <title>Sequence of Clostridiales genomosp. BVAB3 str. UPII9-5.</title>
        <authorList>
            <person name="Madupu R."/>
            <person name="Durkin A.S."/>
            <person name="Torralba M."/>
            <person name="Methe B."/>
            <person name="Sutton G.G."/>
            <person name="Strausberg R.L."/>
            <person name="Nelson K.E."/>
        </authorList>
    </citation>
    <scope>NUCLEOTIDE SEQUENCE [LARGE SCALE GENOMIC DNA]</scope>
    <source>
        <strain evidence="3">28L</strain>
    </source>
</reference>
<dbReference type="EMBL" id="ADGP01000005">
    <property type="protein sequence ID" value="EFD94771.1"/>
    <property type="molecule type" value="Genomic_DNA"/>
</dbReference>
<dbReference type="Proteomes" id="UP000003242">
    <property type="component" value="Unassembled WGS sequence"/>
</dbReference>
<dbReference type="InterPro" id="IPR042099">
    <property type="entry name" value="ANL_N_sf"/>
</dbReference>
<dbReference type="InterPro" id="IPR007534">
    <property type="entry name" value="LuxE"/>
</dbReference>
<gene>
    <name evidence="2" type="primary">luxE</name>
    <name evidence="2" type="ORF">HMPREF0889_1510</name>
</gene>
<dbReference type="Pfam" id="PF04443">
    <property type="entry name" value="LuxE"/>
    <property type="match status" value="1"/>
</dbReference>